<sequence length="433" mass="45847">MADKAGKGSAFPGGNDLGSLKGKSAAALKESHVEIELSDSDGEGFIETPLPSSKGKSSAEAKSGKKRVSFSSLKTSGDLGKSSNVGKAGGKGSLPQATPLEPLIAETQLKLELELPKGARLLMDCEAAEVLQDIHEHMTVLSQDPKIKMPESFSKAFQYSKVNDHYNNAKAVRQPFLIGPLTQVSRTLKLNAVTDGEICLMGNVCPENVDEVYALIPSLKVEVAKMLINADRSEFQVHGPLTDSLLVVSELDERICFGALFLLPPSKHSRAGPPPSLSRPGSVLLEDGGLPTGDVPPVPEARRAAAADAHVLKIVQMGRRGNIQGPQEQAGGGAGSEATQKQKAGDEARGPERSTYRNITGTYRSASETYDSADLRWINVVSEGKGADKLDSTARGYDSCQRLDRCGAPQGVHNIDNLGVGQAAKTIGLVWTT</sequence>
<feature type="compositionally biased region" description="Polar residues" evidence="3">
    <location>
        <begin position="69"/>
        <end position="85"/>
    </location>
</feature>
<dbReference type="InterPro" id="IPR038324">
    <property type="entry name" value="Rpb4/RPC9_sf"/>
</dbReference>
<comment type="caution">
    <text evidence="4">The sequence shown here is derived from an EMBL/GenBank/DDBJ whole genome shotgun (WGS) entry which is preliminary data.</text>
</comment>
<organism evidence="4 5">
    <name type="scientific">Zingiber officinale</name>
    <name type="common">Ginger</name>
    <name type="synonym">Amomum zingiber</name>
    <dbReference type="NCBI Taxonomy" id="94328"/>
    <lineage>
        <taxon>Eukaryota</taxon>
        <taxon>Viridiplantae</taxon>
        <taxon>Streptophyta</taxon>
        <taxon>Embryophyta</taxon>
        <taxon>Tracheophyta</taxon>
        <taxon>Spermatophyta</taxon>
        <taxon>Magnoliopsida</taxon>
        <taxon>Liliopsida</taxon>
        <taxon>Zingiberales</taxon>
        <taxon>Zingiberaceae</taxon>
        <taxon>Zingiber</taxon>
    </lineage>
</organism>
<feature type="compositionally biased region" description="Basic and acidic residues" evidence="3">
    <location>
        <begin position="343"/>
        <end position="355"/>
    </location>
</feature>
<dbReference type="GO" id="GO:0000166">
    <property type="term" value="F:nucleotide binding"/>
    <property type="evidence" value="ECO:0007669"/>
    <property type="project" value="InterPro"/>
</dbReference>
<dbReference type="SUPFAM" id="SSF47819">
    <property type="entry name" value="HRDC-like"/>
    <property type="match status" value="1"/>
</dbReference>
<dbReference type="GO" id="GO:0005634">
    <property type="term" value="C:nucleus"/>
    <property type="evidence" value="ECO:0007669"/>
    <property type="project" value="UniProtKB-SubCell"/>
</dbReference>
<feature type="region of interest" description="Disordered" evidence="3">
    <location>
        <begin position="322"/>
        <end position="359"/>
    </location>
</feature>
<feature type="region of interest" description="Disordered" evidence="3">
    <location>
        <begin position="268"/>
        <end position="294"/>
    </location>
</feature>
<dbReference type="GO" id="GO:0006352">
    <property type="term" value="P:DNA-templated transcription initiation"/>
    <property type="evidence" value="ECO:0007669"/>
    <property type="project" value="InterPro"/>
</dbReference>
<evidence type="ECO:0000313" key="4">
    <source>
        <dbReference type="EMBL" id="KAG6496829.1"/>
    </source>
</evidence>
<feature type="region of interest" description="Disordered" evidence="3">
    <location>
        <begin position="38"/>
        <end position="99"/>
    </location>
</feature>
<dbReference type="InterPro" id="IPR045222">
    <property type="entry name" value="Rpb4-like"/>
</dbReference>
<evidence type="ECO:0000256" key="1">
    <source>
        <dbReference type="ARBA" id="ARBA00004123"/>
    </source>
</evidence>
<dbReference type="Proteomes" id="UP000734854">
    <property type="component" value="Unassembled WGS sequence"/>
</dbReference>
<dbReference type="InterPro" id="IPR010997">
    <property type="entry name" value="HRDC-like_sf"/>
</dbReference>
<dbReference type="Pfam" id="PF03874">
    <property type="entry name" value="RNA_pol_Rpb4"/>
    <property type="match status" value="1"/>
</dbReference>
<evidence type="ECO:0000256" key="2">
    <source>
        <dbReference type="ARBA" id="ARBA00023242"/>
    </source>
</evidence>
<keyword evidence="5" id="KW-1185">Reference proteome</keyword>
<keyword evidence="2" id="KW-0539">Nucleus</keyword>
<dbReference type="InterPro" id="IPR005574">
    <property type="entry name" value="Rpb4/RPC9"/>
</dbReference>
<comment type="subcellular location">
    <subcellularLocation>
        <location evidence="1">Nucleus</location>
    </subcellularLocation>
</comment>
<reference evidence="4 5" key="1">
    <citation type="submission" date="2020-08" db="EMBL/GenBank/DDBJ databases">
        <title>Plant Genome Project.</title>
        <authorList>
            <person name="Zhang R.-G."/>
        </authorList>
    </citation>
    <scope>NUCLEOTIDE SEQUENCE [LARGE SCALE GENOMIC DNA]</scope>
    <source>
        <tissue evidence="4">Rhizome</tissue>
    </source>
</reference>
<dbReference type="Gene3D" id="1.20.1250.40">
    <property type="match status" value="1"/>
</dbReference>
<dbReference type="GO" id="GO:0030880">
    <property type="term" value="C:RNA polymerase complex"/>
    <property type="evidence" value="ECO:0007669"/>
    <property type="project" value="InterPro"/>
</dbReference>
<dbReference type="PANTHER" id="PTHR21297">
    <property type="entry name" value="DNA-DIRECTED RNA POLYMERASE II"/>
    <property type="match status" value="1"/>
</dbReference>
<name>A0A8J5G2M0_ZINOF</name>
<accession>A0A8J5G2M0</accession>
<dbReference type="AlphaFoldDB" id="A0A8J5G2M0"/>
<protein>
    <submittedName>
        <fullName evidence="4">Uncharacterized protein</fullName>
    </submittedName>
</protein>
<evidence type="ECO:0000313" key="5">
    <source>
        <dbReference type="Proteomes" id="UP000734854"/>
    </source>
</evidence>
<dbReference type="EMBL" id="JACMSC010000012">
    <property type="protein sequence ID" value="KAG6496829.1"/>
    <property type="molecule type" value="Genomic_DNA"/>
</dbReference>
<evidence type="ECO:0000256" key="3">
    <source>
        <dbReference type="SAM" id="MobiDB-lite"/>
    </source>
</evidence>
<gene>
    <name evidence="4" type="ORF">ZIOFF_044701</name>
</gene>
<proteinExistence type="predicted"/>
<feature type="region of interest" description="Disordered" evidence="3">
    <location>
        <begin position="1"/>
        <end position="21"/>
    </location>
</feature>